<feature type="domain" description="AAA" evidence="1">
    <location>
        <begin position="40"/>
        <end position="80"/>
    </location>
</feature>
<name>A0A7K0KEF6_9BACT</name>
<evidence type="ECO:0000259" key="1">
    <source>
        <dbReference type="Pfam" id="PF13173"/>
    </source>
</evidence>
<dbReference type="Pfam" id="PF13173">
    <property type="entry name" value="AAA_14"/>
    <property type="match status" value="1"/>
</dbReference>
<dbReference type="InterPro" id="IPR041682">
    <property type="entry name" value="AAA_14"/>
</dbReference>
<reference evidence="2 3" key="1">
    <citation type="submission" date="2019-08" db="EMBL/GenBank/DDBJ databases">
        <title>In-depth cultivation of the pig gut microbiome towards novel bacterial diversity and tailored functional studies.</title>
        <authorList>
            <person name="Wylensek D."/>
            <person name="Hitch T.C.A."/>
            <person name="Clavel T."/>
        </authorList>
    </citation>
    <scope>NUCLEOTIDE SEQUENCE [LARGE SCALE GENOMIC DNA]</scope>
    <source>
        <strain evidence="2 3">LKV-178-WT-2A</strain>
    </source>
</reference>
<protein>
    <submittedName>
        <fullName evidence="2">AAA family ATPase</fullName>
    </submittedName>
</protein>
<sequence length="99" mass="11760">MDERLERISRLNYWQGNHFENGIERKLYLDRIMPFTGNRVIKVMTGQRRAGKSWLMRQIVTELLDRGMAKPHQILYINVIKSIKCVNNYSTFYILPATV</sequence>
<organism evidence="2 3">
    <name type="scientific">Hallella mizrahii</name>
    <dbReference type="NCBI Taxonomy" id="2606637"/>
    <lineage>
        <taxon>Bacteria</taxon>
        <taxon>Pseudomonadati</taxon>
        <taxon>Bacteroidota</taxon>
        <taxon>Bacteroidia</taxon>
        <taxon>Bacteroidales</taxon>
        <taxon>Prevotellaceae</taxon>
        <taxon>Hallella</taxon>
    </lineage>
</organism>
<proteinExistence type="predicted"/>
<gene>
    <name evidence="2" type="ORF">FYJ73_06085</name>
</gene>
<dbReference type="SUPFAM" id="SSF52540">
    <property type="entry name" value="P-loop containing nucleoside triphosphate hydrolases"/>
    <property type="match status" value="1"/>
</dbReference>
<accession>A0A7K0KEF6</accession>
<dbReference type="AlphaFoldDB" id="A0A7K0KEF6"/>
<comment type="caution">
    <text evidence="2">The sequence shown here is derived from an EMBL/GenBank/DDBJ whole genome shotgun (WGS) entry which is preliminary data.</text>
</comment>
<dbReference type="Proteomes" id="UP000438914">
    <property type="component" value="Unassembled WGS sequence"/>
</dbReference>
<evidence type="ECO:0000313" key="3">
    <source>
        <dbReference type="Proteomes" id="UP000438914"/>
    </source>
</evidence>
<dbReference type="EMBL" id="VUNG01000011">
    <property type="protein sequence ID" value="MST84239.1"/>
    <property type="molecule type" value="Genomic_DNA"/>
</dbReference>
<evidence type="ECO:0000313" key="2">
    <source>
        <dbReference type="EMBL" id="MST84239.1"/>
    </source>
</evidence>
<keyword evidence="3" id="KW-1185">Reference proteome</keyword>
<dbReference type="InterPro" id="IPR027417">
    <property type="entry name" value="P-loop_NTPase"/>
</dbReference>